<feature type="domain" description="HTH tetR-type" evidence="3">
    <location>
        <begin position="53"/>
        <end position="113"/>
    </location>
</feature>
<accession>A0ABP9RVP0</accession>
<evidence type="ECO:0000313" key="5">
    <source>
        <dbReference type="Proteomes" id="UP001501570"/>
    </source>
</evidence>
<evidence type="ECO:0000313" key="4">
    <source>
        <dbReference type="EMBL" id="GAA5187924.1"/>
    </source>
</evidence>
<protein>
    <recommendedName>
        <fullName evidence="3">HTH tetR-type domain-containing protein</fullName>
    </recommendedName>
</protein>
<keyword evidence="1 2" id="KW-0238">DNA-binding</keyword>
<name>A0ABP9RVP0_9ACTN</name>
<dbReference type="SUPFAM" id="SSF46689">
    <property type="entry name" value="Homeodomain-like"/>
    <property type="match status" value="1"/>
</dbReference>
<dbReference type="InterPro" id="IPR009057">
    <property type="entry name" value="Homeodomain-like_sf"/>
</dbReference>
<evidence type="ECO:0000259" key="3">
    <source>
        <dbReference type="PROSITE" id="PS50977"/>
    </source>
</evidence>
<reference evidence="5" key="1">
    <citation type="journal article" date="2019" name="Int. J. Syst. Evol. Microbiol.">
        <title>The Global Catalogue of Microorganisms (GCM) 10K type strain sequencing project: providing services to taxonomists for standard genome sequencing and annotation.</title>
        <authorList>
            <consortium name="The Broad Institute Genomics Platform"/>
            <consortium name="The Broad Institute Genome Sequencing Center for Infectious Disease"/>
            <person name="Wu L."/>
            <person name="Ma J."/>
        </authorList>
    </citation>
    <scope>NUCLEOTIDE SEQUENCE [LARGE SCALE GENOMIC DNA]</scope>
    <source>
        <strain evidence="5">JCM 18304</strain>
    </source>
</reference>
<evidence type="ECO:0000256" key="1">
    <source>
        <dbReference type="ARBA" id="ARBA00023125"/>
    </source>
</evidence>
<dbReference type="InterPro" id="IPR041583">
    <property type="entry name" value="TetR_C_31"/>
</dbReference>
<sequence>MLVEPVVPDSVAVEPIPTAPATSTGLVAAQPPAGTGIEAGRPVVTDGRRARGAARRGQIVEATLRLIETGGVAAVRHRAVAAEAGVPLAATTYYFATLDDLLVAALTEAAERSAATIRAWAGSLVPDADMATALSELVARLAGPERRATIAEYELCMAAMRRPALLPLAEGWVQLLVDVVRPHMADDLSARVLVAAFDGLLIEALLAVEPPTVQRLLPVATRLLSHSGEGAGRRARPRGGRARSGG</sequence>
<dbReference type="Pfam" id="PF17940">
    <property type="entry name" value="TetR_C_31"/>
    <property type="match status" value="1"/>
</dbReference>
<dbReference type="PROSITE" id="PS50977">
    <property type="entry name" value="HTH_TETR_2"/>
    <property type="match status" value="1"/>
</dbReference>
<dbReference type="RefSeq" id="WP_345631188.1">
    <property type="nucleotide sequence ID" value="NZ_BAABJQ010000010.1"/>
</dbReference>
<dbReference type="InterPro" id="IPR001647">
    <property type="entry name" value="HTH_TetR"/>
</dbReference>
<dbReference type="Proteomes" id="UP001501570">
    <property type="component" value="Unassembled WGS sequence"/>
</dbReference>
<comment type="caution">
    <text evidence="4">The sequence shown here is derived from an EMBL/GenBank/DDBJ whole genome shotgun (WGS) entry which is preliminary data.</text>
</comment>
<feature type="DNA-binding region" description="H-T-H motif" evidence="2">
    <location>
        <begin position="76"/>
        <end position="95"/>
    </location>
</feature>
<dbReference type="Pfam" id="PF00440">
    <property type="entry name" value="TetR_N"/>
    <property type="match status" value="1"/>
</dbReference>
<keyword evidence="5" id="KW-1185">Reference proteome</keyword>
<evidence type="ECO:0000256" key="2">
    <source>
        <dbReference type="PROSITE-ProRule" id="PRU00335"/>
    </source>
</evidence>
<gene>
    <name evidence="4" type="ORF">GCM10023322_37380</name>
</gene>
<organism evidence="4 5">
    <name type="scientific">Rugosimonospora acidiphila</name>
    <dbReference type="NCBI Taxonomy" id="556531"/>
    <lineage>
        <taxon>Bacteria</taxon>
        <taxon>Bacillati</taxon>
        <taxon>Actinomycetota</taxon>
        <taxon>Actinomycetes</taxon>
        <taxon>Micromonosporales</taxon>
        <taxon>Micromonosporaceae</taxon>
        <taxon>Rugosimonospora</taxon>
    </lineage>
</organism>
<dbReference type="EMBL" id="BAABJQ010000010">
    <property type="protein sequence ID" value="GAA5187924.1"/>
    <property type="molecule type" value="Genomic_DNA"/>
</dbReference>
<proteinExistence type="predicted"/>
<dbReference type="Gene3D" id="1.10.357.10">
    <property type="entry name" value="Tetracycline Repressor, domain 2"/>
    <property type="match status" value="1"/>
</dbReference>